<dbReference type="AlphaFoldDB" id="A0A1H4MFY3"/>
<dbReference type="OrthoDB" id="4936934at2"/>
<dbReference type="GO" id="GO:0016747">
    <property type="term" value="F:acyltransferase activity, transferring groups other than amino-acyl groups"/>
    <property type="evidence" value="ECO:0007669"/>
    <property type="project" value="InterPro"/>
</dbReference>
<protein>
    <submittedName>
        <fullName evidence="4">Ribosomal protein S18 acetylase RimI</fullName>
    </submittedName>
</protein>
<gene>
    <name evidence="4" type="ORF">SAMN04489807_2135</name>
</gene>
<keyword evidence="2" id="KW-0012">Acyltransferase</keyword>
<evidence type="ECO:0000313" key="4">
    <source>
        <dbReference type="EMBL" id="SEB82030.1"/>
    </source>
</evidence>
<keyword evidence="5" id="KW-1185">Reference proteome</keyword>
<dbReference type="CDD" id="cd04301">
    <property type="entry name" value="NAT_SF"/>
    <property type="match status" value="1"/>
</dbReference>
<keyword evidence="4" id="KW-0687">Ribonucleoprotein</keyword>
<organism evidence="4 5">
    <name type="scientific">Microbacterium hydrocarbonoxydans</name>
    <dbReference type="NCBI Taxonomy" id="273678"/>
    <lineage>
        <taxon>Bacteria</taxon>
        <taxon>Bacillati</taxon>
        <taxon>Actinomycetota</taxon>
        <taxon>Actinomycetes</taxon>
        <taxon>Micrococcales</taxon>
        <taxon>Microbacteriaceae</taxon>
        <taxon>Microbacterium</taxon>
    </lineage>
</organism>
<evidence type="ECO:0000256" key="2">
    <source>
        <dbReference type="ARBA" id="ARBA00023315"/>
    </source>
</evidence>
<name>A0A1H4MFY3_9MICO</name>
<dbReference type="EMBL" id="FNSQ01000005">
    <property type="protein sequence ID" value="SEB82030.1"/>
    <property type="molecule type" value="Genomic_DNA"/>
</dbReference>
<reference evidence="5" key="1">
    <citation type="submission" date="2016-10" db="EMBL/GenBank/DDBJ databases">
        <authorList>
            <person name="Varghese N."/>
            <person name="Submissions S."/>
        </authorList>
    </citation>
    <scope>NUCLEOTIDE SEQUENCE [LARGE SCALE GENOMIC DNA]</scope>
    <source>
        <strain evidence="5">DSM 16089</strain>
    </source>
</reference>
<dbReference type="PROSITE" id="PS51186">
    <property type="entry name" value="GNAT"/>
    <property type="match status" value="1"/>
</dbReference>
<dbReference type="PANTHER" id="PTHR43877">
    <property type="entry name" value="AMINOALKYLPHOSPHONATE N-ACETYLTRANSFERASE-RELATED-RELATED"/>
    <property type="match status" value="1"/>
</dbReference>
<dbReference type="PANTHER" id="PTHR43877:SF1">
    <property type="entry name" value="ACETYLTRANSFERASE"/>
    <property type="match status" value="1"/>
</dbReference>
<keyword evidence="4" id="KW-0689">Ribosomal protein</keyword>
<dbReference type="GO" id="GO:0005840">
    <property type="term" value="C:ribosome"/>
    <property type="evidence" value="ECO:0007669"/>
    <property type="project" value="UniProtKB-KW"/>
</dbReference>
<proteinExistence type="predicted"/>
<dbReference type="Gene3D" id="3.40.630.30">
    <property type="match status" value="1"/>
</dbReference>
<sequence>MRIERAGSADIRDLARLRWVDRSADPATDRALAAFEGDLSAWWDSHRETHFAFVARSDDATVVGAAWVALVHRTPSPGTGPRLSADIQSVFVMPEHRDAGLGSALIDAARRHALDSGATRITVHSSERAVPVYTRLGFRGSATLLQYIAEK</sequence>
<dbReference type="InterPro" id="IPR050832">
    <property type="entry name" value="Bact_Acetyltransf"/>
</dbReference>
<dbReference type="Pfam" id="PF00583">
    <property type="entry name" value="Acetyltransf_1"/>
    <property type="match status" value="1"/>
</dbReference>
<evidence type="ECO:0000256" key="1">
    <source>
        <dbReference type="ARBA" id="ARBA00022679"/>
    </source>
</evidence>
<dbReference type="SUPFAM" id="SSF55729">
    <property type="entry name" value="Acyl-CoA N-acyltransferases (Nat)"/>
    <property type="match status" value="1"/>
</dbReference>
<keyword evidence="1" id="KW-0808">Transferase</keyword>
<dbReference type="Proteomes" id="UP000183750">
    <property type="component" value="Unassembled WGS sequence"/>
</dbReference>
<dbReference type="InterPro" id="IPR016181">
    <property type="entry name" value="Acyl_CoA_acyltransferase"/>
</dbReference>
<evidence type="ECO:0000313" key="5">
    <source>
        <dbReference type="Proteomes" id="UP000183750"/>
    </source>
</evidence>
<accession>A0A1H4MFY3</accession>
<feature type="domain" description="N-acetyltransferase" evidence="3">
    <location>
        <begin position="9"/>
        <end position="151"/>
    </location>
</feature>
<dbReference type="InterPro" id="IPR000182">
    <property type="entry name" value="GNAT_dom"/>
</dbReference>
<evidence type="ECO:0000259" key="3">
    <source>
        <dbReference type="PROSITE" id="PS51186"/>
    </source>
</evidence>